<dbReference type="GO" id="GO:0016020">
    <property type="term" value="C:membrane"/>
    <property type="evidence" value="ECO:0007669"/>
    <property type="project" value="UniProtKB-SubCell"/>
</dbReference>
<accession>A0A8K0KTJ1</accession>
<dbReference type="OrthoDB" id="10051381at2759"/>
<dbReference type="PANTHER" id="PTHR11662:SF399">
    <property type="entry name" value="FI19708P1-RELATED"/>
    <property type="match status" value="1"/>
</dbReference>
<evidence type="ECO:0000313" key="6">
    <source>
        <dbReference type="EMBL" id="KAG8238003.1"/>
    </source>
</evidence>
<dbReference type="InterPro" id="IPR050382">
    <property type="entry name" value="MFS_Na/Anion_cotransporter"/>
</dbReference>
<reference evidence="6" key="2">
    <citation type="submission" date="2017-10" db="EMBL/GenBank/DDBJ databases">
        <title>Ladona fulva Genome sequencing and assembly.</title>
        <authorList>
            <person name="Murali S."/>
            <person name="Richards S."/>
            <person name="Bandaranaike D."/>
            <person name="Bellair M."/>
            <person name="Blankenburg K."/>
            <person name="Chao H."/>
            <person name="Dinh H."/>
            <person name="Doddapaneni H."/>
            <person name="Dugan-Rocha S."/>
            <person name="Elkadiri S."/>
            <person name="Gnanaolivu R."/>
            <person name="Hernandez B."/>
            <person name="Skinner E."/>
            <person name="Javaid M."/>
            <person name="Lee S."/>
            <person name="Li M."/>
            <person name="Ming W."/>
            <person name="Munidasa M."/>
            <person name="Muniz J."/>
            <person name="Nguyen L."/>
            <person name="Hughes D."/>
            <person name="Osuji N."/>
            <person name="Pu L.-L."/>
            <person name="Puazo M."/>
            <person name="Qu C."/>
            <person name="Quiroz J."/>
            <person name="Raj R."/>
            <person name="Weissenberger G."/>
            <person name="Xin Y."/>
            <person name="Zou X."/>
            <person name="Han Y."/>
            <person name="Worley K."/>
            <person name="Muzny D."/>
            <person name="Gibbs R."/>
        </authorList>
    </citation>
    <scope>NUCLEOTIDE SEQUENCE</scope>
    <source>
        <strain evidence="6">Sampled in the wild</strain>
    </source>
</reference>
<protein>
    <submittedName>
        <fullName evidence="6">Uncharacterized protein</fullName>
    </submittedName>
</protein>
<dbReference type="SUPFAM" id="SSF103473">
    <property type="entry name" value="MFS general substrate transporter"/>
    <property type="match status" value="1"/>
</dbReference>
<dbReference type="EMBL" id="KZ309261">
    <property type="protein sequence ID" value="KAG8238003.1"/>
    <property type="molecule type" value="Genomic_DNA"/>
</dbReference>
<dbReference type="GO" id="GO:0006820">
    <property type="term" value="P:monoatomic anion transport"/>
    <property type="evidence" value="ECO:0007669"/>
    <property type="project" value="TreeGrafter"/>
</dbReference>
<dbReference type="InterPro" id="IPR027378">
    <property type="entry name" value="Nucleotide_channel_N"/>
</dbReference>
<organism evidence="6 7">
    <name type="scientific">Ladona fulva</name>
    <name type="common">Scarce chaser dragonfly</name>
    <name type="synonym">Libellula fulva</name>
    <dbReference type="NCBI Taxonomy" id="123851"/>
    <lineage>
        <taxon>Eukaryota</taxon>
        <taxon>Metazoa</taxon>
        <taxon>Ecdysozoa</taxon>
        <taxon>Arthropoda</taxon>
        <taxon>Hexapoda</taxon>
        <taxon>Insecta</taxon>
        <taxon>Pterygota</taxon>
        <taxon>Palaeoptera</taxon>
        <taxon>Odonata</taxon>
        <taxon>Epiprocta</taxon>
        <taxon>Anisoptera</taxon>
        <taxon>Libelluloidea</taxon>
        <taxon>Libellulidae</taxon>
        <taxon>Ladona</taxon>
    </lineage>
</organism>
<keyword evidence="7" id="KW-1185">Reference proteome</keyword>
<dbReference type="InterPro" id="IPR036259">
    <property type="entry name" value="MFS_trans_sf"/>
</dbReference>
<proteinExistence type="predicted"/>
<dbReference type="Proteomes" id="UP000792457">
    <property type="component" value="Unassembled WGS sequence"/>
</dbReference>
<keyword evidence="4 5" id="KW-0472">Membrane</keyword>
<feature type="transmembrane region" description="Helical" evidence="5">
    <location>
        <begin position="29"/>
        <end position="49"/>
    </location>
</feature>
<dbReference type="AlphaFoldDB" id="A0A8K0KTJ1"/>
<reference evidence="6" key="1">
    <citation type="submission" date="2013-04" db="EMBL/GenBank/DDBJ databases">
        <authorList>
            <person name="Qu J."/>
            <person name="Murali S.C."/>
            <person name="Bandaranaike D."/>
            <person name="Bellair M."/>
            <person name="Blankenburg K."/>
            <person name="Chao H."/>
            <person name="Dinh H."/>
            <person name="Doddapaneni H."/>
            <person name="Downs B."/>
            <person name="Dugan-Rocha S."/>
            <person name="Elkadiri S."/>
            <person name="Gnanaolivu R.D."/>
            <person name="Hernandez B."/>
            <person name="Javaid M."/>
            <person name="Jayaseelan J.C."/>
            <person name="Lee S."/>
            <person name="Li M."/>
            <person name="Ming W."/>
            <person name="Munidasa M."/>
            <person name="Muniz J."/>
            <person name="Nguyen L."/>
            <person name="Ongeri F."/>
            <person name="Osuji N."/>
            <person name="Pu L.-L."/>
            <person name="Puazo M."/>
            <person name="Qu C."/>
            <person name="Quiroz J."/>
            <person name="Raj R."/>
            <person name="Weissenberger G."/>
            <person name="Xin Y."/>
            <person name="Zou X."/>
            <person name="Han Y."/>
            <person name="Richards S."/>
            <person name="Worley K."/>
            <person name="Muzny D."/>
            <person name="Gibbs R."/>
        </authorList>
    </citation>
    <scope>NUCLEOTIDE SEQUENCE</scope>
    <source>
        <strain evidence="6">Sampled in the wild</strain>
    </source>
</reference>
<sequence length="268" mass="30100">MEDQVRISADTDGAENAAEDTERWLKKRFILAIMGFLGFANVYAMRVNLSVAIVAMVNTTTDGAGDKLSLVSWNSSLLDPLPMAARKDSSDSCQDLNESYNDSSYYAGEFDWSEKTQGIVLGSFFYGYVTTQIPGGRMAEGVTFPSMMAIMAKWVPPLERSRFSGVVFAETGIRSLEPSGTFSNVPLSCRDGDMFQQVYFIGEEQMEVDQPCANINGLRWEIIEDLQRILHKYNQLIHVFERALDQMVSNEHKVVIRADKRPVGEHEH</sequence>
<evidence type="ECO:0000313" key="7">
    <source>
        <dbReference type="Proteomes" id="UP000792457"/>
    </source>
</evidence>
<keyword evidence="3 5" id="KW-1133">Transmembrane helix</keyword>
<comment type="subcellular location">
    <subcellularLocation>
        <location evidence="1">Membrane</location>
        <topology evidence="1">Multi-pass membrane protein</topology>
    </subcellularLocation>
</comment>
<evidence type="ECO:0000256" key="5">
    <source>
        <dbReference type="SAM" id="Phobius"/>
    </source>
</evidence>
<dbReference type="Gene3D" id="1.20.120.540">
    <property type="entry name" value="Voltage-gated potassium channels"/>
    <property type="match status" value="1"/>
</dbReference>
<evidence type="ECO:0000256" key="4">
    <source>
        <dbReference type="ARBA" id="ARBA00023136"/>
    </source>
</evidence>
<keyword evidence="2 5" id="KW-0812">Transmembrane</keyword>
<gene>
    <name evidence="6" type="ORF">J437_LFUL017792</name>
</gene>
<dbReference type="GO" id="GO:0022857">
    <property type="term" value="F:transmembrane transporter activity"/>
    <property type="evidence" value="ECO:0007669"/>
    <property type="project" value="TreeGrafter"/>
</dbReference>
<evidence type="ECO:0000256" key="1">
    <source>
        <dbReference type="ARBA" id="ARBA00004141"/>
    </source>
</evidence>
<evidence type="ECO:0000256" key="2">
    <source>
        <dbReference type="ARBA" id="ARBA00022692"/>
    </source>
</evidence>
<evidence type="ECO:0000256" key="3">
    <source>
        <dbReference type="ARBA" id="ARBA00022989"/>
    </source>
</evidence>
<comment type="caution">
    <text evidence="6">The sequence shown here is derived from an EMBL/GenBank/DDBJ whole genome shotgun (WGS) entry which is preliminary data.</text>
</comment>
<dbReference type="PANTHER" id="PTHR11662">
    <property type="entry name" value="SOLUTE CARRIER FAMILY 17"/>
    <property type="match status" value="1"/>
</dbReference>
<name>A0A8K0KTJ1_LADFU</name>